<feature type="transmembrane region" description="Helical" evidence="2">
    <location>
        <begin position="74"/>
        <end position="98"/>
    </location>
</feature>
<feature type="region of interest" description="Disordered" evidence="1">
    <location>
        <begin position="109"/>
        <end position="128"/>
    </location>
</feature>
<proteinExistence type="predicted"/>
<reference evidence="3 4" key="1">
    <citation type="submission" date="2015-08" db="EMBL/GenBank/DDBJ databases">
        <authorList>
            <person name="Babu N.S."/>
            <person name="Beckwith C.J."/>
            <person name="Beseler K.G."/>
            <person name="Brison A."/>
            <person name="Carone J.V."/>
            <person name="Caskin T.P."/>
            <person name="Diamond M."/>
            <person name="Durham M.E."/>
            <person name="Foxe J.M."/>
            <person name="Go M."/>
            <person name="Henderson B.A."/>
            <person name="Jones I.B."/>
            <person name="McGettigan J.A."/>
            <person name="Micheletti S.J."/>
            <person name="Nasrallah M.E."/>
            <person name="Ortiz D."/>
            <person name="Piller C.R."/>
            <person name="Privatt S.R."/>
            <person name="Schneider S.L."/>
            <person name="Sharp S."/>
            <person name="Smith T.C."/>
            <person name="Stanton J.D."/>
            <person name="Ullery H.E."/>
            <person name="Wilson R.J."/>
            <person name="Serrano M.G."/>
            <person name="Buck G."/>
            <person name="Lee V."/>
            <person name="Wang Y."/>
            <person name="Carvalho R."/>
            <person name="Voegtly L."/>
            <person name="Shi R."/>
            <person name="Duckworth R."/>
            <person name="Johnson A."/>
            <person name="Loviza R."/>
            <person name="Walstead R."/>
            <person name="Shah Z."/>
            <person name="Kiflezghi M."/>
            <person name="Wade K."/>
            <person name="Ball S.L."/>
            <person name="Bradley K.W."/>
            <person name="Asai D.J."/>
            <person name="Bowman C.A."/>
            <person name="Russell D.A."/>
            <person name="Pope W.H."/>
            <person name="Jacobs-Sera D."/>
            <person name="Hendrix R.W."/>
            <person name="Hatfull G.F."/>
        </authorList>
    </citation>
    <scope>NUCLEOTIDE SEQUENCE [LARGE SCALE GENOMIC DNA]</scope>
</reference>
<evidence type="ECO:0000313" key="3">
    <source>
        <dbReference type="EMBL" id="AMM45011.1"/>
    </source>
</evidence>
<feature type="transmembrane region" description="Helical" evidence="2">
    <location>
        <begin position="7"/>
        <end position="25"/>
    </location>
</feature>
<keyword evidence="2" id="KW-0472">Membrane</keyword>
<evidence type="ECO:0000313" key="4">
    <source>
        <dbReference type="Proteomes" id="UP000203261"/>
    </source>
</evidence>
<dbReference type="GeneID" id="29125380"/>
<evidence type="ECO:0000256" key="1">
    <source>
        <dbReference type="SAM" id="MobiDB-lite"/>
    </source>
</evidence>
<name>A0A127AZ02_9CAUD</name>
<keyword evidence="2" id="KW-0812">Transmembrane</keyword>
<dbReference type="RefSeq" id="YP_009302600.1">
    <property type="nucleotide sequence ID" value="NC_031245.1"/>
</dbReference>
<evidence type="ECO:0000256" key="2">
    <source>
        <dbReference type="SAM" id="Phobius"/>
    </source>
</evidence>
<organism evidence="3 4">
    <name type="scientific">Bacillus phage SP-15</name>
    <dbReference type="NCBI Taxonomy" id="1792032"/>
    <lineage>
        <taxon>Viruses</taxon>
        <taxon>Duplodnaviria</taxon>
        <taxon>Heunggongvirae</taxon>
        <taxon>Uroviricota</taxon>
        <taxon>Caudoviricetes</taxon>
        <taxon>Thornevirus</taxon>
        <taxon>Thornevirus SP15</taxon>
    </lineage>
</organism>
<accession>A0A127AZ02</accession>
<sequence length="128" mass="13994">MKSRFRITDTIMVIAAIIILAIVGTKLGDIDKHGVDKINKIYKSQDDYITESAPQATQLNTQLSMEMTKEVGNVVAIIGSSIVILLGLIILILLYAAIKIQAPNPMKDKLDRTKAVNEDSDESKPLNG</sequence>
<dbReference type="EMBL" id="KT624200">
    <property type="protein sequence ID" value="AMM45011.1"/>
    <property type="molecule type" value="Genomic_DNA"/>
</dbReference>
<protein>
    <submittedName>
        <fullName evidence="3">Putative membrane protein</fullName>
    </submittedName>
</protein>
<dbReference type="Proteomes" id="UP000203261">
    <property type="component" value="Segment"/>
</dbReference>
<gene>
    <name evidence="3" type="ORF">SP15_211</name>
</gene>
<dbReference type="KEGG" id="vg:29125380"/>
<keyword evidence="2" id="KW-1133">Transmembrane helix</keyword>
<keyword evidence="4" id="KW-1185">Reference proteome</keyword>